<evidence type="ECO:0000313" key="2">
    <source>
        <dbReference type="Proteomes" id="UP000010931"/>
    </source>
</evidence>
<gene>
    <name evidence="1" type="ORF">STRTUCAR8_05597</name>
</gene>
<sequence length="64" mass="7299">MPVRTETRNGVFRGSNPKYSLRGFRLEKRPLGERKVRVQEAGSTACPSAVRPRLWVMTFPSCAY</sequence>
<dbReference type="EMBL" id="AEJB01000475">
    <property type="protein sequence ID" value="ELP64139.1"/>
    <property type="molecule type" value="Genomic_DNA"/>
</dbReference>
<protein>
    <submittedName>
        <fullName evidence="1">Uncharacterized protein</fullName>
    </submittedName>
</protein>
<accession>L7EZ38</accession>
<dbReference type="AlphaFoldDB" id="L7EZ38"/>
<evidence type="ECO:0000313" key="1">
    <source>
        <dbReference type="EMBL" id="ELP64139.1"/>
    </source>
</evidence>
<dbReference type="RefSeq" id="WP_006380822.1">
    <property type="nucleotide sequence ID" value="NZ_AEJB01000475.1"/>
</dbReference>
<comment type="caution">
    <text evidence="1">The sequence shown here is derived from an EMBL/GenBank/DDBJ whole genome shotgun (WGS) entry which is preliminary data.</text>
</comment>
<organism evidence="1 2">
    <name type="scientific">Streptomyces turgidiscabies (strain Car8)</name>
    <dbReference type="NCBI Taxonomy" id="698760"/>
    <lineage>
        <taxon>Bacteria</taxon>
        <taxon>Bacillati</taxon>
        <taxon>Actinomycetota</taxon>
        <taxon>Actinomycetes</taxon>
        <taxon>Kitasatosporales</taxon>
        <taxon>Streptomycetaceae</taxon>
        <taxon>Streptomyces</taxon>
    </lineage>
</organism>
<reference evidence="1 2" key="1">
    <citation type="journal article" date="2011" name="Plasmid">
        <title>Streptomyces turgidiscabies Car8 contains a modular pathogenicity island that shares virulence genes with other actinobacterial plant pathogens.</title>
        <authorList>
            <person name="Huguet-Tapia J.C."/>
            <person name="Badger J.H."/>
            <person name="Loria R."/>
            <person name="Pettis G.S."/>
        </authorList>
    </citation>
    <scope>NUCLEOTIDE SEQUENCE [LARGE SCALE GENOMIC DNA]</scope>
    <source>
        <strain evidence="1 2">Car8</strain>
    </source>
</reference>
<keyword evidence="2" id="KW-1185">Reference proteome</keyword>
<dbReference type="PATRIC" id="fig|698760.3.peg.6986"/>
<dbReference type="Proteomes" id="UP000010931">
    <property type="component" value="Unassembled WGS sequence"/>
</dbReference>
<name>L7EZ38_STRT8</name>
<proteinExistence type="predicted"/>